<evidence type="ECO:0000313" key="3">
    <source>
        <dbReference type="Proteomes" id="UP001472677"/>
    </source>
</evidence>
<feature type="region of interest" description="Disordered" evidence="1">
    <location>
        <begin position="91"/>
        <end position="111"/>
    </location>
</feature>
<comment type="caution">
    <text evidence="2">The sequence shown here is derived from an EMBL/GenBank/DDBJ whole genome shotgun (WGS) entry which is preliminary data.</text>
</comment>
<reference evidence="2 3" key="1">
    <citation type="journal article" date="2024" name="G3 (Bethesda)">
        <title>Genome assembly of Hibiscus sabdariffa L. provides insights into metabolisms of medicinal natural products.</title>
        <authorList>
            <person name="Kim T."/>
        </authorList>
    </citation>
    <scope>NUCLEOTIDE SEQUENCE [LARGE SCALE GENOMIC DNA]</scope>
    <source>
        <strain evidence="2">TK-2024</strain>
        <tissue evidence="2">Old leaves</tissue>
    </source>
</reference>
<protein>
    <submittedName>
        <fullName evidence="2">Uncharacterized protein</fullName>
    </submittedName>
</protein>
<proteinExistence type="predicted"/>
<dbReference type="EMBL" id="JBBPBM010000002">
    <property type="protein sequence ID" value="KAK8596881.1"/>
    <property type="molecule type" value="Genomic_DNA"/>
</dbReference>
<keyword evidence="3" id="KW-1185">Reference proteome</keyword>
<dbReference type="Proteomes" id="UP001472677">
    <property type="component" value="Unassembled WGS sequence"/>
</dbReference>
<gene>
    <name evidence="2" type="ORF">V6N12_065360</name>
</gene>
<organism evidence="2 3">
    <name type="scientific">Hibiscus sabdariffa</name>
    <name type="common">roselle</name>
    <dbReference type="NCBI Taxonomy" id="183260"/>
    <lineage>
        <taxon>Eukaryota</taxon>
        <taxon>Viridiplantae</taxon>
        <taxon>Streptophyta</taxon>
        <taxon>Embryophyta</taxon>
        <taxon>Tracheophyta</taxon>
        <taxon>Spermatophyta</taxon>
        <taxon>Magnoliopsida</taxon>
        <taxon>eudicotyledons</taxon>
        <taxon>Gunneridae</taxon>
        <taxon>Pentapetalae</taxon>
        <taxon>rosids</taxon>
        <taxon>malvids</taxon>
        <taxon>Malvales</taxon>
        <taxon>Malvaceae</taxon>
        <taxon>Malvoideae</taxon>
        <taxon>Hibiscus</taxon>
    </lineage>
</organism>
<evidence type="ECO:0000313" key="2">
    <source>
        <dbReference type="EMBL" id="KAK8596881.1"/>
    </source>
</evidence>
<accession>A0ABR2G8G3</accession>
<evidence type="ECO:0000256" key="1">
    <source>
        <dbReference type="SAM" id="MobiDB-lite"/>
    </source>
</evidence>
<sequence length="279" mass="30138">MEAKSQSVSKPIINEKVEIDIELTPRRKIVISFMVSDEHMRRFVHTAVFVCAISYVGQSLGLGADMTSFLDIDGVKLVANEIVEDAPEANLDDVGMDDETTMSEDGSENDAEDSVFVDPIYKNETVAQSATEQATSDVHVVHKLSVDVVTKNVVATIVPRTESDVTETTKATTDVTVLGIEPVMFVVETDPVQTAVSTVGTEMYKSIFENAPTNVASEGSVNSLISVSYIMSKKCVILPTREGSTRSEPKIALTCPCEIVSPSPSSAPIHSDFVTWLAT</sequence>
<name>A0ABR2G8G3_9ROSI</name>